<accession>A0AAV5HTM3</accession>
<dbReference type="Gene3D" id="3.30.70.330">
    <property type="match status" value="1"/>
</dbReference>
<evidence type="ECO:0000313" key="1">
    <source>
        <dbReference type="EMBL" id="GKU88806.1"/>
    </source>
</evidence>
<dbReference type="EMBL" id="BPVZ01000003">
    <property type="protein sequence ID" value="GKU88806.1"/>
    <property type="molecule type" value="Genomic_DNA"/>
</dbReference>
<dbReference type="InterPro" id="IPR012677">
    <property type="entry name" value="Nucleotide-bd_a/b_plait_sf"/>
</dbReference>
<keyword evidence="2" id="KW-1185">Reference proteome</keyword>
<sequence>MRTKDGKSRQFAFVGFQTEHEAEEGIKYFNKSYLDTFRITCESMCVSSDAQTTYAKRDACMLRNIEFRKIMMELGM</sequence>
<dbReference type="SUPFAM" id="SSF54928">
    <property type="entry name" value="RNA-binding domain, RBD"/>
    <property type="match status" value="1"/>
</dbReference>
<dbReference type="AlphaFoldDB" id="A0AAV5HTM3"/>
<dbReference type="GO" id="GO:0003676">
    <property type="term" value="F:nucleic acid binding"/>
    <property type="evidence" value="ECO:0007669"/>
    <property type="project" value="InterPro"/>
</dbReference>
<name>A0AAV5HTM3_9ROSI</name>
<evidence type="ECO:0000313" key="2">
    <source>
        <dbReference type="Proteomes" id="UP001054252"/>
    </source>
</evidence>
<organism evidence="1 2">
    <name type="scientific">Rubroshorea leprosula</name>
    <dbReference type="NCBI Taxonomy" id="152421"/>
    <lineage>
        <taxon>Eukaryota</taxon>
        <taxon>Viridiplantae</taxon>
        <taxon>Streptophyta</taxon>
        <taxon>Embryophyta</taxon>
        <taxon>Tracheophyta</taxon>
        <taxon>Spermatophyta</taxon>
        <taxon>Magnoliopsida</taxon>
        <taxon>eudicotyledons</taxon>
        <taxon>Gunneridae</taxon>
        <taxon>Pentapetalae</taxon>
        <taxon>rosids</taxon>
        <taxon>malvids</taxon>
        <taxon>Malvales</taxon>
        <taxon>Dipterocarpaceae</taxon>
        <taxon>Rubroshorea</taxon>
    </lineage>
</organism>
<protein>
    <recommendedName>
        <fullName evidence="3">RRM domain-containing protein</fullName>
    </recommendedName>
</protein>
<proteinExistence type="predicted"/>
<reference evidence="1 2" key="1">
    <citation type="journal article" date="2021" name="Commun. Biol.">
        <title>The genome of Shorea leprosula (Dipterocarpaceae) highlights the ecological relevance of drought in aseasonal tropical rainforests.</title>
        <authorList>
            <person name="Ng K.K.S."/>
            <person name="Kobayashi M.J."/>
            <person name="Fawcett J.A."/>
            <person name="Hatakeyama M."/>
            <person name="Paape T."/>
            <person name="Ng C.H."/>
            <person name="Ang C.C."/>
            <person name="Tnah L.H."/>
            <person name="Lee C.T."/>
            <person name="Nishiyama T."/>
            <person name="Sese J."/>
            <person name="O'Brien M.J."/>
            <person name="Copetti D."/>
            <person name="Mohd Noor M.I."/>
            <person name="Ong R.C."/>
            <person name="Putra M."/>
            <person name="Sireger I.Z."/>
            <person name="Indrioko S."/>
            <person name="Kosugi Y."/>
            <person name="Izuno A."/>
            <person name="Isagi Y."/>
            <person name="Lee S.L."/>
            <person name="Shimizu K.K."/>
        </authorList>
    </citation>
    <scope>NUCLEOTIDE SEQUENCE [LARGE SCALE GENOMIC DNA]</scope>
    <source>
        <strain evidence="1">214</strain>
    </source>
</reference>
<dbReference type="InterPro" id="IPR035979">
    <property type="entry name" value="RBD_domain_sf"/>
</dbReference>
<evidence type="ECO:0008006" key="3">
    <source>
        <dbReference type="Google" id="ProtNLM"/>
    </source>
</evidence>
<dbReference type="Proteomes" id="UP001054252">
    <property type="component" value="Unassembled WGS sequence"/>
</dbReference>
<gene>
    <name evidence="1" type="ORF">SLEP1_g3024</name>
</gene>
<comment type="caution">
    <text evidence="1">The sequence shown here is derived from an EMBL/GenBank/DDBJ whole genome shotgun (WGS) entry which is preliminary data.</text>
</comment>